<dbReference type="STRING" id="156994.SAMN04488028_101406"/>
<sequence length="58" mass="6989">MNQSYLNYYKLILDRVSFSQELFDKEYRKAMKSLDTEGQRELNEWVVDYLFKSALLSA</sequence>
<proteinExistence type="predicted"/>
<gene>
    <name evidence="1" type="ORF">SAMN04488028_101406</name>
</gene>
<name>A0A1M6K1G6_REIAG</name>
<dbReference type="RefSeq" id="WP_158584048.1">
    <property type="nucleotide sequence ID" value="NZ_FRAA01000001.1"/>
</dbReference>
<evidence type="ECO:0000313" key="2">
    <source>
        <dbReference type="Proteomes" id="UP000184474"/>
    </source>
</evidence>
<dbReference type="Proteomes" id="UP000184474">
    <property type="component" value="Unassembled WGS sequence"/>
</dbReference>
<dbReference type="EMBL" id="FRAA01000001">
    <property type="protein sequence ID" value="SHJ52682.1"/>
    <property type="molecule type" value="Genomic_DNA"/>
</dbReference>
<evidence type="ECO:0000313" key="1">
    <source>
        <dbReference type="EMBL" id="SHJ52682.1"/>
    </source>
</evidence>
<protein>
    <submittedName>
        <fullName evidence="1">Uncharacterized protein</fullName>
    </submittedName>
</protein>
<organism evidence="1 2">
    <name type="scientific">Reichenbachiella agariperforans</name>
    <dbReference type="NCBI Taxonomy" id="156994"/>
    <lineage>
        <taxon>Bacteria</taxon>
        <taxon>Pseudomonadati</taxon>
        <taxon>Bacteroidota</taxon>
        <taxon>Cytophagia</taxon>
        <taxon>Cytophagales</taxon>
        <taxon>Reichenbachiellaceae</taxon>
        <taxon>Reichenbachiella</taxon>
    </lineage>
</organism>
<keyword evidence="2" id="KW-1185">Reference proteome</keyword>
<dbReference type="AlphaFoldDB" id="A0A1M6K1G6"/>
<accession>A0A1M6K1G6</accession>
<reference evidence="2" key="1">
    <citation type="submission" date="2016-11" db="EMBL/GenBank/DDBJ databases">
        <authorList>
            <person name="Varghese N."/>
            <person name="Submissions S."/>
        </authorList>
    </citation>
    <scope>NUCLEOTIDE SEQUENCE [LARGE SCALE GENOMIC DNA]</scope>
    <source>
        <strain evidence="2">DSM 26134</strain>
    </source>
</reference>